<name>A0A0E9RBF8_ANGAN</name>
<dbReference type="AlphaFoldDB" id="A0A0E9RBF8"/>
<evidence type="ECO:0000313" key="1">
    <source>
        <dbReference type="EMBL" id="JAH26132.1"/>
    </source>
</evidence>
<reference evidence="1" key="1">
    <citation type="submission" date="2014-11" db="EMBL/GenBank/DDBJ databases">
        <authorList>
            <person name="Amaro Gonzalez C."/>
        </authorList>
    </citation>
    <scope>NUCLEOTIDE SEQUENCE</scope>
</reference>
<sequence>MQQVCAKNKLICDSFPTVCFFFPIIPIMHHQ</sequence>
<dbReference type="EMBL" id="GBXM01082445">
    <property type="protein sequence ID" value="JAH26132.1"/>
    <property type="molecule type" value="Transcribed_RNA"/>
</dbReference>
<protein>
    <submittedName>
        <fullName evidence="1">Uncharacterized protein</fullName>
    </submittedName>
</protein>
<reference evidence="1" key="2">
    <citation type="journal article" date="2015" name="Fish Shellfish Immunol.">
        <title>Early steps in the European eel (Anguilla anguilla)-Vibrio vulnificus interaction in the gills: Role of the RtxA13 toxin.</title>
        <authorList>
            <person name="Callol A."/>
            <person name="Pajuelo D."/>
            <person name="Ebbesson L."/>
            <person name="Teles M."/>
            <person name="MacKenzie S."/>
            <person name="Amaro C."/>
        </authorList>
    </citation>
    <scope>NUCLEOTIDE SEQUENCE</scope>
</reference>
<proteinExistence type="predicted"/>
<organism evidence="1">
    <name type="scientific">Anguilla anguilla</name>
    <name type="common">European freshwater eel</name>
    <name type="synonym">Muraena anguilla</name>
    <dbReference type="NCBI Taxonomy" id="7936"/>
    <lineage>
        <taxon>Eukaryota</taxon>
        <taxon>Metazoa</taxon>
        <taxon>Chordata</taxon>
        <taxon>Craniata</taxon>
        <taxon>Vertebrata</taxon>
        <taxon>Euteleostomi</taxon>
        <taxon>Actinopterygii</taxon>
        <taxon>Neopterygii</taxon>
        <taxon>Teleostei</taxon>
        <taxon>Anguilliformes</taxon>
        <taxon>Anguillidae</taxon>
        <taxon>Anguilla</taxon>
    </lineage>
</organism>
<accession>A0A0E9RBF8</accession>